<keyword evidence="2" id="KW-1185">Reference proteome</keyword>
<organism evidence="1 2">
    <name type="scientific">Hydnum rufescens UP504</name>
    <dbReference type="NCBI Taxonomy" id="1448309"/>
    <lineage>
        <taxon>Eukaryota</taxon>
        <taxon>Fungi</taxon>
        <taxon>Dikarya</taxon>
        <taxon>Basidiomycota</taxon>
        <taxon>Agaricomycotina</taxon>
        <taxon>Agaricomycetes</taxon>
        <taxon>Cantharellales</taxon>
        <taxon>Hydnaceae</taxon>
        <taxon>Hydnum</taxon>
    </lineage>
</organism>
<dbReference type="OrthoDB" id="3300681at2759"/>
<dbReference type="EMBL" id="MU129049">
    <property type="protein sequence ID" value="KAF9508845.1"/>
    <property type="molecule type" value="Genomic_DNA"/>
</dbReference>
<dbReference type="Proteomes" id="UP000886523">
    <property type="component" value="Unassembled WGS sequence"/>
</dbReference>
<proteinExistence type="predicted"/>
<evidence type="ECO:0000313" key="1">
    <source>
        <dbReference type="EMBL" id="KAF9508845.1"/>
    </source>
</evidence>
<dbReference type="AlphaFoldDB" id="A0A9P6AP41"/>
<accession>A0A9P6AP41</accession>
<sequence length="216" mass="25162">MSNATTSGDIHPRLIEALSPPSHFYFTLWPHIIAKSPFVFRYRTLRNVNHEFRKYADSVEDSRSLRAKRTYMFERATGQKREPPPLALEGLPFDSVIEWREWGADKAGFNDVKTFRDFCAIGDIDPDAVVKHVPYAPDFDDEEQSLPQSVIDSFSQHIWSSRAKDILVFSLNNPLKTDGYCHYFGILGRGDKLAQMFDFFREKGWCEEMGWQRDWI</sequence>
<reference evidence="1" key="1">
    <citation type="journal article" date="2020" name="Nat. Commun.">
        <title>Large-scale genome sequencing of mycorrhizal fungi provides insights into the early evolution of symbiotic traits.</title>
        <authorList>
            <person name="Miyauchi S."/>
            <person name="Kiss E."/>
            <person name="Kuo A."/>
            <person name="Drula E."/>
            <person name="Kohler A."/>
            <person name="Sanchez-Garcia M."/>
            <person name="Morin E."/>
            <person name="Andreopoulos B."/>
            <person name="Barry K.W."/>
            <person name="Bonito G."/>
            <person name="Buee M."/>
            <person name="Carver A."/>
            <person name="Chen C."/>
            <person name="Cichocki N."/>
            <person name="Clum A."/>
            <person name="Culley D."/>
            <person name="Crous P.W."/>
            <person name="Fauchery L."/>
            <person name="Girlanda M."/>
            <person name="Hayes R.D."/>
            <person name="Keri Z."/>
            <person name="LaButti K."/>
            <person name="Lipzen A."/>
            <person name="Lombard V."/>
            <person name="Magnuson J."/>
            <person name="Maillard F."/>
            <person name="Murat C."/>
            <person name="Nolan M."/>
            <person name="Ohm R.A."/>
            <person name="Pangilinan J."/>
            <person name="Pereira M.F."/>
            <person name="Perotto S."/>
            <person name="Peter M."/>
            <person name="Pfister S."/>
            <person name="Riley R."/>
            <person name="Sitrit Y."/>
            <person name="Stielow J.B."/>
            <person name="Szollosi G."/>
            <person name="Zifcakova L."/>
            <person name="Stursova M."/>
            <person name="Spatafora J.W."/>
            <person name="Tedersoo L."/>
            <person name="Vaario L.M."/>
            <person name="Yamada A."/>
            <person name="Yan M."/>
            <person name="Wang P."/>
            <person name="Xu J."/>
            <person name="Bruns T."/>
            <person name="Baldrian P."/>
            <person name="Vilgalys R."/>
            <person name="Dunand C."/>
            <person name="Henrissat B."/>
            <person name="Grigoriev I.V."/>
            <person name="Hibbett D."/>
            <person name="Nagy L.G."/>
            <person name="Martin F.M."/>
        </authorList>
    </citation>
    <scope>NUCLEOTIDE SEQUENCE</scope>
    <source>
        <strain evidence="1">UP504</strain>
    </source>
</reference>
<evidence type="ECO:0000313" key="2">
    <source>
        <dbReference type="Proteomes" id="UP000886523"/>
    </source>
</evidence>
<name>A0A9P6AP41_9AGAM</name>
<protein>
    <submittedName>
        <fullName evidence="1">Uncharacterized protein</fullName>
    </submittedName>
</protein>
<gene>
    <name evidence="1" type="ORF">BS47DRAFT_1349971</name>
</gene>
<comment type="caution">
    <text evidence="1">The sequence shown here is derived from an EMBL/GenBank/DDBJ whole genome shotgun (WGS) entry which is preliminary data.</text>
</comment>